<organism evidence="2 3">
    <name type="scientific">Ectocarpus siliculosus</name>
    <name type="common">Brown alga</name>
    <name type="synonym">Conferva siliculosa</name>
    <dbReference type="NCBI Taxonomy" id="2880"/>
    <lineage>
        <taxon>Eukaryota</taxon>
        <taxon>Sar</taxon>
        <taxon>Stramenopiles</taxon>
        <taxon>Ochrophyta</taxon>
        <taxon>PX clade</taxon>
        <taxon>Phaeophyceae</taxon>
        <taxon>Ectocarpales</taxon>
        <taxon>Ectocarpaceae</taxon>
        <taxon>Ectocarpus</taxon>
    </lineage>
</organism>
<dbReference type="EMBL" id="FN648981">
    <property type="protein sequence ID" value="CBJ27595.1"/>
    <property type="molecule type" value="Genomic_DNA"/>
</dbReference>
<reference evidence="2 3" key="1">
    <citation type="journal article" date="2010" name="Nature">
        <title>The Ectocarpus genome and the independent evolution of multicellularity in brown algae.</title>
        <authorList>
            <person name="Cock J.M."/>
            <person name="Sterck L."/>
            <person name="Rouze P."/>
            <person name="Scornet D."/>
            <person name="Allen A.E."/>
            <person name="Amoutzias G."/>
            <person name="Anthouard V."/>
            <person name="Artiguenave F."/>
            <person name="Aury J.M."/>
            <person name="Badger J.H."/>
            <person name="Beszteri B."/>
            <person name="Billiau K."/>
            <person name="Bonnet E."/>
            <person name="Bothwell J.H."/>
            <person name="Bowler C."/>
            <person name="Boyen C."/>
            <person name="Brownlee C."/>
            <person name="Carrano C.J."/>
            <person name="Charrier B."/>
            <person name="Cho G.Y."/>
            <person name="Coelho S.M."/>
            <person name="Collen J."/>
            <person name="Corre E."/>
            <person name="Da Silva C."/>
            <person name="Delage L."/>
            <person name="Delaroque N."/>
            <person name="Dittami S.M."/>
            <person name="Doulbeau S."/>
            <person name="Elias M."/>
            <person name="Farnham G."/>
            <person name="Gachon C.M."/>
            <person name="Gschloessl B."/>
            <person name="Heesch S."/>
            <person name="Jabbari K."/>
            <person name="Jubin C."/>
            <person name="Kawai H."/>
            <person name="Kimura K."/>
            <person name="Kloareg B."/>
            <person name="Kupper F.C."/>
            <person name="Lang D."/>
            <person name="Le Bail A."/>
            <person name="Leblanc C."/>
            <person name="Lerouge P."/>
            <person name="Lohr M."/>
            <person name="Lopez P.J."/>
            <person name="Martens C."/>
            <person name="Maumus F."/>
            <person name="Michel G."/>
            <person name="Miranda-Saavedra D."/>
            <person name="Morales J."/>
            <person name="Moreau H."/>
            <person name="Motomura T."/>
            <person name="Nagasato C."/>
            <person name="Napoli C.A."/>
            <person name="Nelson D.R."/>
            <person name="Nyvall-Collen P."/>
            <person name="Peters A.F."/>
            <person name="Pommier C."/>
            <person name="Potin P."/>
            <person name="Poulain J."/>
            <person name="Quesneville H."/>
            <person name="Read B."/>
            <person name="Rensing S.A."/>
            <person name="Ritter A."/>
            <person name="Rousvoal S."/>
            <person name="Samanta M."/>
            <person name="Samson G."/>
            <person name="Schroeder D.C."/>
            <person name="Segurens B."/>
            <person name="Strittmatter M."/>
            <person name="Tonon T."/>
            <person name="Tregear J.W."/>
            <person name="Valentin K."/>
            <person name="von Dassow P."/>
            <person name="Yamagishi T."/>
            <person name="Van de Peer Y."/>
            <person name="Wincker P."/>
        </authorList>
    </citation>
    <scope>NUCLEOTIDE SEQUENCE [LARGE SCALE GENOMIC DNA]</scope>
    <source>
        <strain evidence="2">Ec 32</strain>
        <strain evidence="3">Ec32 / CCAP1310/4</strain>
    </source>
</reference>
<accession>D7G5F8</accession>
<proteinExistence type="predicted"/>
<dbReference type="EMBL" id="FN648871">
    <property type="protein sequence ID" value="CBJ33852.1"/>
    <property type="molecule type" value="Genomic_DNA"/>
</dbReference>
<dbReference type="Proteomes" id="UP000002630">
    <property type="component" value="Linkage Group LG03"/>
</dbReference>
<sequence>METMTALSELSAEICYNYCVGENAEFFGLQYSTEGL</sequence>
<evidence type="ECO:0000313" key="2">
    <source>
        <dbReference type="EMBL" id="CBJ33852.1"/>
    </source>
</evidence>
<name>D7G5F8_ECTSI</name>
<keyword evidence="3" id="KW-1185">Reference proteome</keyword>
<gene>
    <name evidence="1" type="ORF">Esi_0075_0119</name>
    <name evidence="2" type="ORF">Esi_0647_0011</name>
</gene>
<dbReference type="AlphaFoldDB" id="D7G5F8"/>
<evidence type="ECO:0000313" key="3">
    <source>
        <dbReference type="Proteomes" id="UP000002630"/>
    </source>
</evidence>
<evidence type="ECO:0000313" key="1">
    <source>
        <dbReference type="EMBL" id="CBJ27595.1"/>
    </source>
</evidence>
<protein>
    <submittedName>
        <fullName evidence="2">Uncharacterized protein</fullName>
    </submittedName>
</protein>
<dbReference type="InParanoid" id="D7G5F8"/>